<reference evidence="2 3" key="1">
    <citation type="submission" date="2023-04" db="EMBL/GenBank/DDBJ databases">
        <title>Marinoamorphus aggregata gen. nov., sp. Nov., isolate from tissue of brittle star Ophioplocus japonicus.</title>
        <authorList>
            <person name="Kawano K."/>
            <person name="Sawayama S."/>
            <person name="Nakagawa S."/>
        </authorList>
    </citation>
    <scope>NUCLEOTIDE SEQUENCE [LARGE SCALE GENOMIC DNA]</scope>
    <source>
        <strain evidence="2 3">NKW23</strain>
    </source>
</reference>
<dbReference type="EMBL" id="BSYI01000017">
    <property type="protein sequence ID" value="GMG83193.1"/>
    <property type="molecule type" value="Genomic_DNA"/>
</dbReference>
<keyword evidence="3" id="KW-1185">Reference proteome</keyword>
<evidence type="ECO:0008006" key="4">
    <source>
        <dbReference type="Google" id="ProtNLM"/>
    </source>
</evidence>
<dbReference type="RefSeq" id="WP_285671992.1">
    <property type="nucleotide sequence ID" value="NZ_BSYI01000017.1"/>
</dbReference>
<feature type="compositionally biased region" description="Low complexity" evidence="1">
    <location>
        <begin position="76"/>
        <end position="88"/>
    </location>
</feature>
<gene>
    <name evidence="2" type="ORF">LNKW23_24060</name>
</gene>
<organism evidence="2 3">
    <name type="scientific">Paralimibaculum aggregatum</name>
    <dbReference type="NCBI Taxonomy" id="3036245"/>
    <lineage>
        <taxon>Bacteria</taxon>
        <taxon>Pseudomonadati</taxon>
        <taxon>Pseudomonadota</taxon>
        <taxon>Alphaproteobacteria</taxon>
        <taxon>Rhodobacterales</taxon>
        <taxon>Paracoccaceae</taxon>
        <taxon>Paralimibaculum</taxon>
    </lineage>
</organism>
<proteinExistence type="predicted"/>
<feature type="compositionally biased region" description="Basic and acidic residues" evidence="1">
    <location>
        <begin position="92"/>
        <end position="103"/>
    </location>
</feature>
<name>A0ABQ6LIT3_9RHOB</name>
<comment type="caution">
    <text evidence="2">The sequence shown here is derived from an EMBL/GenBank/DDBJ whole genome shotgun (WGS) entry which is preliminary data.</text>
</comment>
<accession>A0ABQ6LIT3</accession>
<sequence length="109" mass="11586">MYRVKLRAIGDGLGLLISDRDVARLCLGDGDELVIAEVVRRPAVDSGLPAPSPSLRAPRESPLFTAEQPPAQVNGAHAAAGSPPEAAPTLAEHPEQTERDKSAFRRLAR</sequence>
<evidence type="ECO:0000313" key="2">
    <source>
        <dbReference type="EMBL" id="GMG83193.1"/>
    </source>
</evidence>
<protein>
    <recommendedName>
        <fullName evidence="4">SpoVT-AbrB domain-containing protein</fullName>
    </recommendedName>
</protein>
<evidence type="ECO:0000256" key="1">
    <source>
        <dbReference type="SAM" id="MobiDB-lite"/>
    </source>
</evidence>
<evidence type="ECO:0000313" key="3">
    <source>
        <dbReference type="Proteomes" id="UP001239909"/>
    </source>
</evidence>
<feature type="region of interest" description="Disordered" evidence="1">
    <location>
        <begin position="44"/>
        <end position="109"/>
    </location>
</feature>
<dbReference type="Proteomes" id="UP001239909">
    <property type="component" value="Unassembled WGS sequence"/>
</dbReference>